<proteinExistence type="predicted"/>
<dbReference type="Proteomes" id="UP001302126">
    <property type="component" value="Unassembled WGS sequence"/>
</dbReference>
<dbReference type="SUPFAM" id="SSF51004">
    <property type="entry name" value="C-terminal (heme d1) domain of cytochrome cd1-nitrite reductase"/>
    <property type="match status" value="1"/>
</dbReference>
<evidence type="ECO:0000256" key="1">
    <source>
        <dbReference type="SAM" id="SignalP"/>
    </source>
</evidence>
<evidence type="ECO:0000313" key="3">
    <source>
        <dbReference type="Proteomes" id="UP001302126"/>
    </source>
</evidence>
<dbReference type="EMBL" id="MU864424">
    <property type="protein sequence ID" value="KAK4186430.1"/>
    <property type="molecule type" value="Genomic_DNA"/>
</dbReference>
<comment type="caution">
    <text evidence="2">The sequence shown here is derived from an EMBL/GenBank/DDBJ whole genome shotgun (WGS) entry which is preliminary data.</text>
</comment>
<reference evidence="2" key="2">
    <citation type="submission" date="2023-05" db="EMBL/GenBank/DDBJ databases">
        <authorList>
            <consortium name="Lawrence Berkeley National Laboratory"/>
            <person name="Steindorff A."/>
            <person name="Hensen N."/>
            <person name="Bonometti L."/>
            <person name="Westerberg I."/>
            <person name="Brannstrom I.O."/>
            <person name="Guillou S."/>
            <person name="Cros-Aarteil S."/>
            <person name="Calhoun S."/>
            <person name="Haridas S."/>
            <person name="Kuo A."/>
            <person name="Mondo S."/>
            <person name="Pangilinan J."/>
            <person name="Riley R."/>
            <person name="Labutti K."/>
            <person name="Andreopoulos B."/>
            <person name="Lipzen A."/>
            <person name="Chen C."/>
            <person name="Yanf M."/>
            <person name="Daum C."/>
            <person name="Ng V."/>
            <person name="Clum A."/>
            <person name="Ohm R."/>
            <person name="Martin F."/>
            <person name="Silar P."/>
            <person name="Natvig D."/>
            <person name="Lalanne C."/>
            <person name="Gautier V."/>
            <person name="Ament-Velasquez S.L."/>
            <person name="Kruys A."/>
            <person name="Hutchinson M.I."/>
            <person name="Powell A.J."/>
            <person name="Barry K."/>
            <person name="Miller A.N."/>
            <person name="Grigoriev I.V."/>
            <person name="Debuchy R."/>
            <person name="Gladieux P."/>
            <person name="Thoren M.H."/>
            <person name="Johannesson H."/>
        </authorList>
    </citation>
    <scope>NUCLEOTIDE SEQUENCE</scope>
    <source>
        <strain evidence="2">PSN309</strain>
    </source>
</reference>
<reference evidence="2" key="1">
    <citation type="journal article" date="2023" name="Mol. Phylogenet. Evol.">
        <title>Genome-scale phylogeny and comparative genomics of the fungal order Sordariales.</title>
        <authorList>
            <person name="Hensen N."/>
            <person name="Bonometti L."/>
            <person name="Westerberg I."/>
            <person name="Brannstrom I.O."/>
            <person name="Guillou S."/>
            <person name="Cros-Aarteil S."/>
            <person name="Calhoun S."/>
            <person name="Haridas S."/>
            <person name="Kuo A."/>
            <person name="Mondo S."/>
            <person name="Pangilinan J."/>
            <person name="Riley R."/>
            <person name="LaButti K."/>
            <person name="Andreopoulos B."/>
            <person name="Lipzen A."/>
            <person name="Chen C."/>
            <person name="Yan M."/>
            <person name="Daum C."/>
            <person name="Ng V."/>
            <person name="Clum A."/>
            <person name="Steindorff A."/>
            <person name="Ohm R.A."/>
            <person name="Martin F."/>
            <person name="Silar P."/>
            <person name="Natvig D.O."/>
            <person name="Lalanne C."/>
            <person name="Gautier V."/>
            <person name="Ament-Velasquez S.L."/>
            <person name="Kruys A."/>
            <person name="Hutchinson M.I."/>
            <person name="Powell A.J."/>
            <person name="Barry K."/>
            <person name="Miller A.N."/>
            <person name="Grigoriev I.V."/>
            <person name="Debuchy R."/>
            <person name="Gladieux P."/>
            <person name="Hiltunen Thoren M."/>
            <person name="Johannesson H."/>
        </authorList>
    </citation>
    <scope>NUCLEOTIDE SEQUENCE</scope>
    <source>
        <strain evidence="2">PSN309</strain>
    </source>
</reference>
<dbReference type="InterPro" id="IPR015943">
    <property type="entry name" value="WD40/YVTN_repeat-like_dom_sf"/>
</dbReference>
<dbReference type="InterPro" id="IPR011048">
    <property type="entry name" value="Haem_d1_sf"/>
</dbReference>
<evidence type="ECO:0000313" key="2">
    <source>
        <dbReference type="EMBL" id="KAK4186430.1"/>
    </source>
</evidence>
<protein>
    <recommendedName>
        <fullName evidence="4">3-carboxymuconate cyclase</fullName>
    </recommendedName>
</protein>
<accession>A0AAN7AI09</accession>
<evidence type="ECO:0008006" key="4">
    <source>
        <dbReference type="Google" id="ProtNLM"/>
    </source>
</evidence>
<sequence length="436" mass="43888">MSPLPIRTLILSSVALLALLIPEAAGFPSRNQATPALKNTTTPVTVGKAVYLITNDGINSVVALPVSPDGTVSAGTLTKTGGAGSVALNTNGQPETPDALLSQSALTIAGNFIFAVNAACNTLSMLLISPSDPTSLTLVGQAASIPGDFPNTVAASLRHNLVCVGTTGARSGISCTNFSSSSGLGKMDRLRPFGLNQTTPPVGPFNTVSQTFFSEDESTLFTTVKGDPAANKTGFLSAFSVQGASQSGRGGGNSIGASLARTDTRNSPQGTAVLFGSQVIPGTKANIFATDASFGAAILSVVDSDHRGGGGSDTKAAKVLARVEVPGQKATCWATISPATGTAFVTDVGVNRLIEMSLEDASILGELDLSANGDPGLIDLRAGGSFVYALSPGNGTTEAAVTVVDVSGGKGSAKMVQHFELKGLAGRNAMGMAVLV</sequence>
<dbReference type="AlphaFoldDB" id="A0AAN7AI09"/>
<feature type="chain" id="PRO_5042873638" description="3-carboxymuconate cyclase" evidence="1">
    <location>
        <begin position="27"/>
        <end position="436"/>
    </location>
</feature>
<keyword evidence="1" id="KW-0732">Signal</keyword>
<feature type="signal peptide" evidence="1">
    <location>
        <begin position="1"/>
        <end position="26"/>
    </location>
</feature>
<organism evidence="2 3">
    <name type="scientific">Podospora australis</name>
    <dbReference type="NCBI Taxonomy" id="1536484"/>
    <lineage>
        <taxon>Eukaryota</taxon>
        <taxon>Fungi</taxon>
        <taxon>Dikarya</taxon>
        <taxon>Ascomycota</taxon>
        <taxon>Pezizomycotina</taxon>
        <taxon>Sordariomycetes</taxon>
        <taxon>Sordariomycetidae</taxon>
        <taxon>Sordariales</taxon>
        <taxon>Podosporaceae</taxon>
        <taxon>Podospora</taxon>
    </lineage>
</organism>
<gene>
    <name evidence="2" type="ORF">QBC35DRAFT_554143</name>
</gene>
<keyword evidence="3" id="KW-1185">Reference proteome</keyword>
<name>A0AAN7AI09_9PEZI</name>
<dbReference type="Gene3D" id="2.130.10.10">
    <property type="entry name" value="YVTN repeat-like/Quinoprotein amine dehydrogenase"/>
    <property type="match status" value="1"/>
</dbReference>